<evidence type="ECO:0000313" key="1">
    <source>
        <dbReference type="EMBL" id="GEO17675.1"/>
    </source>
</evidence>
<dbReference type="AlphaFoldDB" id="A0A512C0E5"/>
<name>A0A512C0E5_9HYPH</name>
<dbReference type="EMBL" id="BJYU01000118">
    <property type="protein sequence ID" value="GEO17675.1"/>
    <property type="molecule type" value="Genomic_DNA"/>
</dbReference>
<comment type="caution">
    <text evidence="1">The sequence shown here is derived from an EMBL/GenBank/DDBJ whole genome shotgun (WGS) entry which is preliminary data.</text>
</comment>
<organism evidence="1 2">
    <name type="scientific">Microvirga aerophila</name>
    <dbReference type="NCBI Taxonomy" id="670291"/>
    <lineage>
        <taxon>Bacteria</taxon>
        <taxon>Pseudomonadati</taxon>
        <taxon>Pseudomonadota</taxon>
        <taxon>Alphaproteobacteria</taxon>
        <taxon>Hyphomicrobiales</taxon>
        <taxon>Methylobacteriaceae</taxon>
        <taxon>Microvirga</taxon>
    </lineage>
</organism>
<reference evidence="1 2" key="1">
    <citation type="submission" date="2019-07" db="EMBL/GenBank/DDBJ databases">
        <title>Whole genome shotgun sequence of Microvirga aerophila NBRC 106136.</title>
        <authorList>
            <person name="Hosoyama A."/>
            <person name="Uohara A."/>
            <person name="Ohji S."/>
            <person name="Ichikawa N."/>
        </authorList>
    </citation>
    <scope>NUCLEOTIDE SEQUENCE [LARGE SCALE GENOMIC DNA]</scope>
    <source>
        <strain evidence="1 2">NBRC 106136</strain>
    </source>
</reference>
<evidence type="ECO:0000313" key="2">
    <source>
        <dbReference type="Proteomes" id="UP000321085"/>
    </source>
</evidence>
<protein>
    <submittedName>
        <fullName evidence="1">Uncharacterized protein</fullName>
    </submittedName>
</protein>
<gene>
    <name evidence="1" type="ORF">MAE02_53710</name>
</gene>
<proteinExistence type="predicted"/>
<accession>A0A512C0E5</accession>
<dbReference type="Proteomes" id="UP000321085">
    <property type="component" value="Unassembled WGS sequence"/>
</dbReference>
<sequence length="62" mass="7034">MIYLSGADWSTINILLLARTAIKPNCTYPGWSVFSEPFVQQLAELHQSLTFAAMFRSLHPLH</sequence>
<keyword evidence="2" id="KW-1185">Reference proteome</keyword>
<dbReference type="RefSeq" id="WP_147022539.1">
    <property type="nucleotide sequence ID" value="NZ_BJYU01000118.1"/>
</dbReference>